<name>A0A6J5N6G7_9CAUD</name>
<keyword evidence="1" id="KW-0812">Transmembrane</keyword>
<evidence type="ECO:0000313" key="2">
    <source>
        <dbReference type="EMBL" id="CAB4153997.1"/>
    </source>
</evidence>
<feature type="transmembrane region" description="Helical" evidence="1">
    <location>
        <begin position="21"/>
        <end position="37"/>
    </location>
</feature>
<evidence type="ECO:0000256" key="1">
    <source>
        <dbReference type="SAM" id="Phobius"/>
    </source>
</evidence>
<keyword evidence="1" id="KW-0472">Membrane</keyword>
<keyword evidence="1" id="KW-1133">Transmembrane helix</keyword>
<reference evidence="2" key="1">
    <citation type="submission" date="2020-04" db="EMBL/GenBank/DDBJ databases">
        <authorList>
            <person name="Chiriac C."/>
            <person name="Salcher M."/>
            <person name="Ghai R."/>
            <person name="Kavagutti S V."/>
        </authorList>
    </citation>
    <scope>NUCLEOTIDE SEQUENCE</scope>
</reference>
<organism evidence="2">
    <name type="scientific">uncultured Caudovirales phage</name>
    <dbReference type="NCBI Taxonomy" id="2100421"/>
    <lineage>
        <taxon>Viruses</taxon>
        <taxon>Duplodnaviria</taxon>
        <taxon>Heunggongvirae</taxon>
        <taxon>Uroviricota</taxon>
        <taxon>Caudoviricetes</taxon>
        <taxon>Peduoviridae</taxon>
        <taxon>Maltschvirus</taxon>
        <taxon>Maltschvirus maltsch</taxon>
    </lineage>
</organism>
<dbReference type="EMBL" id="LR796598">
    <property type="protein sequence ID" value="CAB4153997.1"/>
    <property type="molecule type" value="Genomic_DNA"/>
</dbReference>
<gene>
    <name evidence="2" type="ORF">UFOVP634_45</name>
</gene>
<proteinExistence type="predicted"/>
<sequence length="39" mass="4468">MKLSKEQKQFIQDEFITGLKGLVFILSISIIGILIYLNL</sequence>
<protein>
    <submittedName>
        <fullName evidence="2">Uncharacterized protein</fullName>
    </submittedName>
</protein>
<accession>A0A6J5N6G7</accession>